<dbReference type="PRINTS" id="PR00249">
    <property type="entry name" value="GPCRSECRETIN"/>
</dbReference>
<comment type="subcellular location">
    <subcellularLocation>
        <location evidence="1">Membrane</location>
        <topology evidence="1">Multi-pass membrane protein</topology>
    </subcellularLocation>
</comment>
<organism evidence="7 8">
    <name type="scientific">Lymnaea stagnalis</name>
    <name type="common">Great pond snail</name>
    <name type="synonym">Helix stagnalis</name>
    <dbReference type="NCBI Taxonomy" id="6523"/>
    <lineage>
        <taxon>Eukaryota</taxon>
        <taxon>Metazoa</taxon>
        <taxon>Spiralia</taxon>
        <taxon>Lophotrochozoa</taxon>
        <taxon>Mollusca</taxon>
        <taxon>Gastropoda</taxon>
        <taxon>Heterobranchia</taxon>
        <taxon>Euthyneura</taxon>
        <taxon>Panpulmonata</taxon>
        <taxon>Hygrophila</taxon>
        <taxon>Lymnaeoidea</taxon>
        <taxon>Lymnaeidae</taxon>
        <taxon>Lymnaea</taxon>
    </lineage>
</organism>
<proteinExistence type="predicted"/>
<dbReference type="InterPro" id="IPR000832">
    <property type="entry name" value="GPCR_2_secretin-like"/>
</dbReference>
<dbReference type="Gene3D" id="1.20.1070.10">
    <property type="entry name" value="Rhodopsin 7-helix transmembrane proteins"/>
    <property type="match status" value="1"/>
</dbReference>
<dbReference type="PANTHER" id="PTHR12011:SF347">
    <property type="entry name" value="FI21270P1-RELATED"/>
    <property type="match status" value="1"/>
</dbReference>
<reference evidence="7 8" key="1">
    <citation type="submission" date="2024-04" db="EMBL/GenBank/DDBJ databases">
        <authorList>
            <consortium name="Genoscope - CEA"/>
            <person name="William W."/>
        </authorList>
    </citation>
    <scope>NUCLEOTIDE SEQUENCE [LARGE SCALE GENOMIC DNA]</scope>
</reference>
<evidence type="ECO:0000256" key="3">
    <source>
        <dbReference type="ARBA" id="ARBA00022989"/>
    </source>
</evidence>
<dbReference type="GO" id="GO:0005886">
    <property type="term" value="C:plasma membrane"/>
    <property type="evidence" value="ECO:0007669"/>
    <property type="project" value="TreeGrafter"/>
</dbReference>
<dbReference type="PROSITE" id="PS50261">
    <property type="entry name" value="G_PROTEIN_RECEP_F2_4"/>
    <property type="match status" value="1"/>
</dbReference>
<evidence type="ECO:0000256" key="2">
    <source>
        <dbReference type="ARBA" id="ARBA00022692"/>
    </source>
</evidence>
<evidence type="ECO:0000313" key="8">
    <source>
        <dbReference type="Proteomes" id="UP001497497"/>
    </source>
</evidence>
<dbReference type="PANTHER" id="PTHR12011">
    <property type="entry name" value="ADHESION G-PROTEIN COUPLED RECEPTOR"/>
    <property type="match status" value="1"/>
</dbReference>
<name>A0AAV2II05_LYMST</name>
<dbReference type="GO" id="GO:0007166">
    <property type="term" value="P:cell surface receptor signaling pathway"/>
    <property type="evidence" value="ECO:0007669"/>
    <property type="project" value="InterPro"/>
</dbReference>
<feature type="transmembrane region" description="Helical" evidence="5">
    <location>
        <begin position="21"/>
        <end position="43"/>
    </location>
</feature>
<protein>
    <recommendedName>
        <fullName evidence="6">G-protein coupled receptors family 2 profile 2 domain-containing protein</fullName>
    </recommendedName>
</protein>
<feature type="transmembrane region" description="Helical" evidence="5">
    <location>
        <begin position="106"/>
        <end position="125"/>
    </location>
</feature>
<evidence type="ECO:0000256" key="4">
    <source>
        <dbReference type="ARBA" id="ARBA00023136"/>
    </source>
</evidence>
<keyword evidence="2 5" id="KW-0812">Transmembrane</keyword>
<keyword evidence="3 5" id="KW-1133">Transmembrane helix</keyword>
<keyword evidence="8" id="KW-1185">Reference proteome</keyword>
<dbReference type="InterPro" id="IPR017981">
    <property type="entry name" value="GPCR_2-like_7TM"/>
</dbReference>
<evidence type="ECO:0000259" key="6">
    <source>
        <dbReference type="PROSITE" id="PS50261"/>
    </source>
</evidence>
<comment type="caution">
    <text evidence="7">The sequence shown here is derived from an EMBL/GenBank/DDBJ whole genome shotgun (WGS) entry which is preliminary data.</text>
</comment>
<dbReference type="Proteomes" id="UP001497497">
    <property type="component" value="Unassembled WGS sequence"/>
</dbReference>
<feature type="transmembrane region" description="Helical" evidence="5">
    <location>
        <begin position="63"/>
        <end position="85"/>
    </location>
</feature>
<accession>A0AAV2II05</accession>
<feature type="transmembrane region" description="Helical" evidence="5">
    <location>
        <begin position="137"/>
        <end position="157"/>
    </location>
</feature>
<evidence type="ECO:0000256" key="1">
    <source>
        <dbReference type="ARBA" id="ARBA00004141"/>
    </source>
</evidence>
<dbReference type="AlphaFoldDB" id="A0AAV2II05"/>
<evidence type="ECO:0000313" key="7">
    <source>
        <dbReference type="EMBL" id="CAL1545291.1"/>
    </source>
</evidence>
<feature type="domain" description="G-protein coupled receptors family 2 profile 2" evidence="6">
    <location>
        <begin position="1"/>
        <end position="158"/>
    </location>
</feature>
<gene>
    <name evidence="7" type="ORF">GSLYS_00018774001</name>
</gene>
<evidence type="ECO:0000256" key="5">
    <source>
        <dbReference type="SAM" id="Phobius"/>
    </source>
</evidence>
<dbReference type="Pfam" id="PF00002">
    <property type="entry name" value="7tm_2"/>
    <property type="match status" value="1"/>
</dbReference>
<keyword evidence="4 5" id="KW-0472">Membrane</keyword>
<dbReference type="GO" id="GO:0004930">
    <property type="term" value="F:G protein-coupled receptor activity"/>
    <property type="evidence" value="ECO:0007669"/>
    <property type="project" value="InterPro"/>
</dbReference>
<sequence>MMAEGIQLIKITSFPFRTNSILIYLPRVIFCTPLLIVIITLSVDSDGFGTSDYCWLNIENGLIWAFIGPVIGVLVFNLAVVLLILKTICGMDKVRRTNTIGKISSALWAIAVLCPILGLFYLTGLSTFTGQSLTYEYLFVLLNSFQGLLVLLFLICFQSEIRNGIAESYSRYRSRQIVSP</sequence>
<dbReference type="EMBL" id="CAXITT010000696">
    <property type="protein sequence ID" value="CAL1545291.1"/>
    <property type="molecule type" value="Genomic_DNA"/>
</dbReference>